<keyword evidence="3" id="KW-1185">Reference proteome</keyword>
<protein>
    <submittedName>
        <fullName evidence="2">Uncharacterized protein</fullName>
    </submittedName>
</protein>
<name>A0A7W4Z903_9GAMM</name>
<evidence type="ECO:0000313" key="2">
    <source>
        <dbReference type="EMBL" id="MBB3059725.1"/>
    </source>
</evidence>
<evidence type="ECO:0000256" key="1">
    <source>
        <dbReference type="SAM" id="Phobius"/>
    </source>
</evidence>
<comment type="caution">
    <text evidence="2">The sequence shown here is derived from an EMBL/GenBank/DDBJ whole genome shotgun (WGS) entry which is preliminary data.</text>
</comment>
<gene>
    <name evidence="2" type="ORF">FHS09_000533</name>
</gene>
<feature type="transmembrane region" description="Helical" evidence="1">
    <location>
        <begin position="228"/>
        <end position="246"/>
    </location>
</feature>
<keyword evidence="1" id="KW-1133">Transmembrane helix</keyword>
<reference evidence="2 3" key="1">
    <citation type="submission" date="2020-08" db="EMBL/GenBank/DDBJ databases">
        <title>Genomic Encyclopedia of Type Strains, Phase III (KMG-III): the genomes of soil and plant-associated and newly described type strains.</title>
        <authorList>
            <person name="Whitman W."/>
        </authorList>
    </citation>
    <scope>NUCLEOTIDE SEQUENCE [LARGE SCALE GENOMIC DNA]</scope>
    <source>
        <strain evidence="2 3">CECT 8799</strain>
    </source>
</reference>
<feature type="transmembrane region" description="Helical" evidence="1">
    <location>
        <begin position="154"/>
        <end position="175"/>
    </location>
</feature>
<proteinExistence type="predicted"/>
<evidence type="ECO:0000313" key="3">
    <source>
        <dbReference type="Proteomes" id="UP000535937"/>
    </source>
</evidence>
<dbReference type="Proteomes" id="UP000535937">
    <property type="component" value="Unassembled WGS sequence"/>
</dbReference>
<accession>A0A7W4Z903</accession>
<dbReference type="AlphaFoldDB" id="A0A7W4Z903"/>
<dbReference type="EMBL" id="JACHWZ010000002">
    <property type="protein sequence ID" value="MBB3059725.1"/>
    <property type="molecule type" value="Genomic_DNA"/>
</dbReference>
<dbReference type="RefSeq" id="WP_183456416.1">
    <property type="nucleotide sequence ID" value="NZ_JACHWZ010000002.1"/>
</dbReference>
<sequence length="274" mass="30953">MKIILRILALTVLYWPFLAFADLSENNLVPKEEMNFAKDYLGKLRNRDFDYVTGLMDPEIASDVSPEKLEHMLSFFPEGKLLSTELIGSRVHTINGVWTGNFTFEYQFKGGWALANAAMKRVDGKTTVIGLNVYRTPASQKELNRFSLSGKSTLHYLLLAMSIIVPVFILVTLVFCIKTPIQKRKWLWILFVLFGIGSISLNWTSGAYQIKILHLQLFGAGATYASEYSPLLLTVGIPLGAIIFWFKRRTLIAQSRAGDSDQQEAHPEPEERSV</sequence>
<keyword evidence="1" id="KW-0472">Membrane</keyword>
<organism evidence="2 3">
    <name type="scientific">Microbulbifer rhizosphaerae</name>
    <dbReference type="NCBI Taxonomy" id="1562603"/>
    <lineage>
        <taxon>Bacteria</taxon>
        <taxon>Pseudomonadati</taxon>
        <taxon>Pseudomonadota</taxon>
        <taxon>Gammaproteobacteria</taxon>
        <taxon>Cellvibrionales</taxon>
        <taxon>Microbulbiferaceae</taxon>
        <taxon>Microbulbifer</taxon>
    </lineage>
</organism>
<keyword evidence="1" id="KW-0812">Transmembrane</keyword>
<feature type="transmembrane region" description="Helical" evidence="1">
    <location>
        <begin position="187"/>
        <end position="208"/>
    </location>
</feature>